<keyword evidence="2" id="KW-1185">Reference proteome</keyword>
<proteinExistence type="predicted"/>
<feature type="compositionally biased region" description="Polar residues" evidence="1">
    <location>
        <begin position="204"/>
        <end position="214"/>
    </location>
</feature>
<sequence>MHSPLCTRLYSLTGAYSWGGDNLHSDWASRDVVHVLPGGPFTGPLGLPPLHSLFLLHNSPARGAATSTCDPPGGGSRRVGGWASWAGVRSDCEPHNHGSHTDVSSICPPLSQSPKTSVASGALHRERGGEIAVKAAVALTEASLPSVSQQHERTTRKARAVPRPQVRDGGPGRRAPGRGHTASPSHGPPWSFPQDEEGAALPSPTLSCTHSPASDASGGL</sequence>
<feature type="region of interest" description="Disordered" evidence="1">
    <location>
        <begin position="96"/>
        <end position="123"/>
    </location>
</feature>
<feature type="compositionally biased region" description="Polar residues" evidence="1">
    <location>
        <begin position="110"/>
        <end position="119"/>
    </location>
</feature>
<feature type="region of interest" description="Disordered" evidence="1">
    <location>
        <begin position="142"/>
        <end position="220"/>
    </location>
</feature>
<evidence type="ECO:0000256" key="1">
    <source>
        <dbReference type="SAM" id="MobiDB-lite"/>
    </source>
</evidence>
<evidence type="ECO:0000313" key="2">
    <source>
        <dbReference type="Proteomes" id="UP001652641"/>
    </source>
</evidence>
<dbReference type="RefSeq" id="XP_072595272.1">
    <property type="nucleotide sequence ID" value="XM_072739171.1"/>
</dbReference>
<dbReference type="Proteomes" id="UP001652641">
    <property type="component" value="Chromosome 15"/>
</dbReference>
<organism evidence="2 4">
    <name type="scientific">Vulpes vulpes</name>
    <name type="common">Red fox</name>
    <dbReference type="NCBI Taxonomy" id="9627"/>
    <lineage>
        <taxon>Eukaryota</taxon>
        <taxon>Metazoa</taxon>
        <taxon>Chordata</taxon>
        <taxon>Craniata</taxon>
        <taxon>Vertebrata</taxon>
        <taxon>Euteleostomi</taxon>
        <taxon>Mammalia</taxon>
        <taxon>Eutheria</taxon>
        <taxon>Laurasiatheria</taxon>
        <taxon>Carnivora</taxon>
        <taxon>Caniformia</taxon>
        <taxon>Canidae</taxon>
        <taxon>Vulpes</taxon>
    </lineage>
</organism>
<protein>
    <submittedName>
        <fullName evidence="3 4">Uncharacterized protein isoform X1</fullName>
    </submittedName>
</protein>
<dbReference type="GeneID" id="112911510"/>
<name>A0ABM4YYB7_VULVU</name>
<accession>A0ABM4YYB7</accession>
<reference evidence="3 4" key="1">
    <citation type="submission" date="2025-05" db="UniProtKB">
        <authorList>
            <consortium name="RefSeq"/>
        </authorList>
    </citation>
    <scope>IDENTIFICATION</scope>
    <source>
        <tissue evidence="3 4">Cell line</tissue>
    </source>
</reference>
<dbReference type="RefSeq" id="XP_072595271.1">
    <property type="nucleotide sequence ID" value="XM_072739170.1"/>
</dbReference>
<gene>
    <name evidence="3 4" type="primary">LOC112911510</name>
</gene>
<evidence type="ECO:0000313" key="4">
    <source>
        <dbReference type="RefSeq" id="XP_072595272.1"/>
    </source>
</evidence>
<evidence type="ECO:0000313" key="3">
    <source>
        <dbReference type="RefSeq" id="XP_072595271.1"/>
    </source>
</evidence>